<feature type="compositionally biased region" description="Polar residues" evidence="1">
    <location>
        <begin position="293"/>
        <end position="305"/>
    </location>
</feature>
<feature type="region of interest" description="Disordered" evidence="1">
    <location>
        <begin position="505"/>
        <end position="527"/>
    </location>
</feature>
<dbReference type="EMBL" id="CAKOGP040002014">
    <property type="protein sequence ID" value="CAJ1959699.1"/>
    <property type="molecule type" value="Genomic_DNA"/>
</dbReference>
<feature type="compositionally biased region" description="Pro residues" evidence="1">
    <location>
        <begin position="234"/>
        <end position="248"/>
    </location>
</feature>
<evidence type="ECO:0000313" key="3">
    <source>
        <dbReference type="EMBL" id="CAJ1959699.1"/>
    </source>
</evidence>
<sequence length="630" mass="67464">MLDFLKPNYLIVTWMALMSSSPLLSSFRISSKSTTAGGGSLFAAAQDYEQRSSTFDALLKFEPVRGSGNMTSDELLIWEDASSEFFAAMFDQLTREGNGTVPMLGPGTVLSVLSQERYVASLGNFGQINYGVNLEVNFVVTFQTDPDAESLNAGNEVLKIFDRDNKGNLVFLSPYLSSLRQRIGNTFSSVNRLAINVNGPRPIDLASPIPTLPLPPPTDAPSWTPSNRPTNAPTLPPTTVPSLAPTPSPTRMDTLEPTITDSFVPSAEITPVPSTSPPTAPDETLQPTMEPDPTTSPTKFPTSRPTLPLESFFATTKLSLEGPVQNLNFNATADFQSVTADYLATIIQDLLRDTAVEEVTVGLSSQNLVQEQLDDGQGVRRLQQDQPATNQEDEAITKLQVEFNTILKIRSTSSVNAPSLVSSAFGTAGRRENYRLLLVASNDPILNTITLVDLVDGNGNINKPATVPGNEPGGLSTGALVGIGVGATLFAVAILGIWYKANNKGSGDGDSQKGQIPTAKMSDREGGALGGRLDAEIMVDKNADDVSTLGDPFFGMSMEERTCADRTATSASVKDSYGFMKLMQDGANELLGTTKEAADEEEETASKVQRTTLYADDDASFEDMFGDGEM</sequence>
<dbReference type="AlphaFoldDB" id="A0AAD2G1T7"/>
<feature type="transmembrane region" description="Helical" evidence="2">
    <location>
        <begin position="478"/>
        <end position="499"/>
    </location>
</feature>
<accession>A0AAD2G1T7</accession>
<reference evidence="3" key="1">
    <citation type="submission" date="2023-08" db="EMBL/GenBank/DDBJ databases">
        <authorList>
            <person name="Audoor S."/>
            <person name="Bilcke G."/>
        </authorList>
    </citation>
    <scope>NUCLEOTIDE SEQUENCE</scope>
</reference>
<evidence type="ECO:0000256" key="1">
    <source>
        <dbReference type="SAM" id="MobiDB-lite"/>
    </source>
</evidence>
<feature type="compositionally biased region" description="Pro residues" evidence="1">
    <location>
        <begin position="210"/>
        <end position="219"/>
    </location>
</feature>
<gene>
    <name evidence="3" type="ORF">CYCCA115_LOCUS18118</name>
</gene>
<name>A0AAD2G1T7_9STRA</name>
<keyword evidence="2" id="KW-0812">Transmembrane</keyword>
<organism evidence="3 4">
    <name type="scientific">Cylindrotheca closterium</name>
    <dbReference type="NCBI Taxonomy" id="2856"/>
    <lineage>
        <taxon>Eukaryota</taxon>
        <taxon>Sar</taxon>
        <taxon>Stramenopiles</taxon>
        <taxon>Ochrophyta</taxon>
        <taxon>Bacillariophyta</taxon>
        <taxon>Bacillariophyceae</taxon>
        <taxon>Bacillariophycidae</taxon>
        <taxon>Bacillariales</taxon>
        <taxon>Bacillariaceae</taxon>
        <taxon>Cylindrotheca</taxon>
    </lineage>
</organism>
<feature type="region of interest" description="Disordered" evidence="1">
    <location>
        <begin position="207"/>
        <end position="306"/>
    </location>
</feature>
<keyword evidence="2" id="KW-1133">Transmembrane helix</keyword>
<protein>
    <submittedName>
        <fullName evidence="3">Uncharacterized protein</fullName>
    </submittedName>
</protein>
<keyword evidence="4" id="KW-1185">Reference proteome</keyword>
<keyword evidence="2" id="KW-0472">Membrane</keyword>
<dbReference type="Proteomes" id="UP001295423">
    <property type="component" value="Unassembled WGS sequence"/>
</dbReference>
<comment type="caution">
    <text evidence="3">The sequence shown here is derived from an EMBL/GenBank/DDBJ whole genome shotgun (WGS) entry which is preliminary data.</text>
</comment>
<proteinExistence type="predicted"/>
<evidence type="ECO:0000256" key="2">
    <source>
        <dbReference type="SAM" id="Phobius"/>
    </source>
</evidence>
<evidence type="ECO:0000313" key="4">
    <source>
        <dbReference type="Proteomes" id="UP001295423"/>
    </source>
</evidence>